<evidence type="ECO:0000256" key="1">
    <source>
        <dbReference type="ARBA" id="ARBA00001947"/>
    </source>
</evidence>
<dbReference type="AlphaFoldDB" id="A0A9D1L7E3"/>
<keyword evidence="7" id="KW-0862">Zinc</keyword>
<evidence type="ECO:0000256" key="8">
    <source>
        <dbReference type="ARBA" id="ARBA00023315"/>
    </source>
</evidence>
<comment type="caution">
    <text evidence="13">The sequence shown here is derived from an EMBL/GenBank/DDBJ whole genome shotgun (WGS) entry which is preliminary data.</text>
</comment>
<comment type="cofactor">
    <cofactor evidence="1">
        <name>Zn(2+)</name>
        <dbReference type="ChEBI" id="CHEBI:29105"/>
    </cofactor>
</comment>
<evidence type="ECO:0000256" key="5">
    <source>
        <dbReference type="ARBA" id="ARBA00022679"/>
    </source>
</evidence>
<evidence type="ECO:0000313" key="13">
    <source>
        <dbReference type="EMBL" id="HIU26047.1"/>
    </source>
</evidence>
<sequence>MEEKVIREIVAQAVKAYWEKPLNINREDYVMEIPVEASARHVHLSREDLETLFGDNYELNVKKSISQPGQFLSEERVSLIGPKGRMDNVAVLGPVRDRTQVELSFTDCRSLGINAPVRMSGELEEAADIYIMANGIVTEARSSAIVAKNHIHMPPEDAGKYRLKNGEQVNVRVNSSRPIVFEGVTVRVSEDARPAFHIDYDEANACGYKQGATGVISAAGINRSGGSCRQWEGTYGKPEPGEVFKGKLLSENEIYKAYKKGVKKIEVGKETVVTPLARDYAGEKKVDIICIKER</sequence>
<organism evidence="13 14">
    <name type="scientific">Candidatus Allocopromorpha excrementigallinarum</name>
    <dbReference type="NCBI Taxonomy" id="2840742"/>
    <lineage>
        <taxon>Bacteria</taxon>
        <taxon>Bacillati</taxon>
        <taxon>Bacillota</taxon>
        <taxon>Clostridia</taxon>
        <taxon>Eubacteriales</taxon>
        <taxon>Eubacteriaceae</taxon>
        <taxon>Eubacteriaceae incertae sedis</taxon>
        <taxon>Candidatus Allocopromorpha</taxon>
    </lineage>
</organism>
<evidence type="ECO:0000256" key="6">
    <source>
        <dbReference type="ARBA" id="ARBA00022723"/>
    </source>
</evidence>
<dbReference type="Proteomes" id="UP000824090">
    <property type="component" value="Unassembled WGS sequence"/>
</dbReference>
<dbReference type="PANTHER" id="PTHR39453">
    <property type="entry name" value="PHOSPHATE PROPANOYLTRANSFERASE"/>
    <property type="match status" value="1"/>
</dbReference>
<reference evidence="13" key="1">
    <citation type="submission" date="2020-10" db="EMBL/GenBank/DDBJ databases">
        <authorList>
            <person name="Gilroy R."/>
        </authorList>
    </citation>
    <scope>NUCLEOTIDE SEQUENCE</scope>
    <source>
        <strain evidence="13">ChiHcec3-6078</strain>
    </source>
</reference>
<dbReference type="GO" id="GO:0016747">
    <property type="term" value="F:acyltransferase activity, transferring groups other than amino-acyl groups"/>
    <property type="evidence" value="ECO:0007669"/>
    <property type="project" value="InterPro"/>
</dbReference>
<dbReference type="InterPro" id="IPR008300">
    <property type="entry name" value="PTAC"/>
</dbReference>
<keyword evidence="6" id="KW-0479">Metal-binding</keyword>
<keyword evidence="8 13" id="KW-0012">Acyltransferase</keyword>
<gene>
    <name evidence="13" type="primary">pduL</name>
    <name evidence="13" type="ORF">IAC50_06115</name>
</gene>
<comment type="similarity">
    <text evidence="2">Belongs to the PduL family.</text>
</comment>
<evidence type="ECO:0000256" key="3">
    <source>
        <dbReference type="ARBA" id="ARBA00012206"/>
    </source>
</evidence>
<evidence type="ECO:0000256" key="11">
    <source>
        <dbReference type="ARBA" id="ARBA00033077"/>
    </source>
</evidence>
<keyword evidence="5 13" id="KW-0808">Transferase</keyword>
<evidence type="ECO:0000256" key="12">
    <source>
        <dbReference type="ARBA" id="ARBA00047589"/>
    </source>
</evidence>
<comment type="catalytic activity">
    <reaction evidence="12">
        <text>propanoyl-CoA + phosphate = propanoyl phosphate + CoA</text>
        <dbReference type="Rhea" id="RHEA:28046"/>
        <dbReference type="ChEBI" id="CHEBI:43474"/>
        <dbReference type="ChEBI" id="CHEBI:57287"/>
        <dbReference type="ChEBI" id="CHEBI:57392"/>
        <dbReference type="ChEBI" id="CHEBI:58933"/>
        <dbReference type="EC" id="2.3.1.222"/>
    </reaction>
</comment>
<evidence type="ECO:0000256" key="7">
    <source>
        <dbReference type="ARBA" id="ARBA00022833"/>
    </source>
</evidence>
<protein>
    <recommendedName>
        <fullName evidence="4">Phosphate propanoyltransferase</fullName>
        <ecNumber evidence="3">2.3.1.222</ecNumber>
    </recommendedName>
    <alternativeName>
        <fullName evidence="10">Phosphate acyltransferase PduL</fullName>
    </alternativeName>
    <alternativeName>
        <fullName evidence="9">Phosphotransacylase PduL</fullName>
    </alternativeName>
    <alternativeName>
        <fullName evidence="11">Propanediol utilization protein PduL</fullName>
    </alternativeName>
</protein>
<dbReference type="EC" id="2.3.1.222" evidence="3"/>
<evidence type="ECO:0000313" key="14">
    <source>
        <dbReference type="Proteomes" id="UP000824090"/>
    </source>
</evidence>
<dbReference type="PANTHER" id="PTHR39453:SF1">
    <property type="entry name" value="PHOSPHATE PROPANOYLTRANSFERASE"/>
    <property type="match status" value="1"/>
</dbReference>
<dbReference type="GO" id="GO:0046872">
    <property type="term" value="F:metal ion binding"/>
    <property type="evidence" value="ECO:0007669"/>
    <property type="project" value="UniProtKB-KW"/>
</dbReference>
<dbReference type="Pfam" id="PF06130">
    <property type="entry name" value="PTAC"/>
    <property type="match status" value="1"/>
</dbReference>
<name>A0A9D1L7E3_9FIRM</name>
<accession>A0A9D1L7E3</accession>
<evidence type="ECO:0000256" key="4">
    <source>
        <dbReference type="ARBA" id="ARBA00020837"/>
    </source>
</evidence>
<proteinExistence type="inferred from homology"/>
<evidence type="ECO:0000256" key="9">
    <source>
        <dbReference type="ARBA" id="ARBA00030044"/>
    </source>
</evidence>
<evidence type="ECO:0000256" key="10">
    <source>
        <dbReference type="ARBA" id="ARBA00030939"/>
    </source>
</evidence>
<dbReference type="NCBIfam" id="NF011652">
    <property type="entry name" value="PRK15070.1"/>
    <property type="match status" value="1"/>
</dbReference>
<evidence type="ECO:0000256" key="2">
    <source>
        <dbReference type="ARBA" id="ARBA00007342"/>
    </source>
</evidence>
<reference evidence="13" key="2">
    <citation type="journal article" date="2021" name="PeerJ">
        <title>Extensive microbial diversity within the chicken gut microbiome revealed by metagenomics and culture.</title>
        <authorList>
            <person name="Gilroy R."/>
            <person name="Ravi A."/>
            <person name="Getino M."/>
            <person name="Pursley I."/>
            <person name="Horton D.L."/>
            <person name="Alikhan N.F."/>
            <person name="Baker D."/>
            <person name="Gharbi K."/>
            <person name="Hall N."/>
            <person name="Watson M."/>
            <person name="Adriaenssens E.M."/>
            <person name="Foster-Nyarko E."/>
            <person name="Jarju S."/>
            <person name="Secka A."/>
            <person name="Antonio M."/>
            <person name="Oren A."/>
            <person name="Chaudhuri R.R."/>
            <person name="La Ragione R."/>
            <person name="Hildebrand F."/>
            <person name="Pallen M.J."/>
        </authorList>
    </citation>
    <scope>NUCLEOTIDE SEQUENCE</scope>
    <source>
        <strain evidence="13">ChiHcec3-6078</strain>
    </source>
</reference>
<dbReference type="EMBL" id="DVMP01000114">
    <property type="protein sequence ID" value="HIU26047.1"/>
    <property type="molecule type" value="Genomic_DNA"/>
</dbReference>